<evidence type="ECO:0000256" key="1">
    <source>
        <dbReference type="SAM" id="Phobius"/>
    </source>
</evidence>
<dbReference type="RefSeq" id="YP_010043373.1">
    <property type="nucleotide sequence ID" value="NC_054242.1"/>
</dbReference>
<proteinExistence type="predicted"/>
<dbReference type="GeneID" id="63651043"/>
<name>A0A7S8FIB7_PERCI</name>
<evidence type="ECO:0000313" key="3">
    <source>
        <dbReference type="EMBL" id="QPD06668.1"/>
    </source>
</evidence>
<keyword evidence="1" id="KW-0472">Membrane</keyword>
<keyword evidence="1" id="KW-1133">Transmembrane helix</keyword>
<evidence type="ECO:0000313" key="2">
    <source>
        <dbReference type="EMBL" id="QPD06655.1"/>
    </source>
</evidence>
<gene>
    <name evidence="2" type="primary">ATP8</name>
</gene>
<keyword evidence="1" id="KW-0812">Transmembrane</keyword>
<dbReference type="EMBL" id="MK775557">
    <property type="protein sequence ID" value="QPD06655.1"/>
    <property type="molecule type" value="Genomic_DNA"/>
</dbReference>
<dbReference type="CTD" id="4509"/>
<sequence length="50" mass="6193">MEFHLFVYSLVALIRNPQYWLFLFMSFTVLFELYSVIIYYMDCESFDFSI</sequence>
<dbReference type="AlphaFoldDB" id="A0A7S8FIB7"/>
<geneLocation type="mitochondrion" evidence="2"/>
<dbReference type="EMBL" id="MK775558">
    <property type="protein sequence ID" value="QPD06668.1"/>
    <property type="molecule type" value="Genomic_DNA"/>
</dbReference>
<keyword evidence="2" id="KW-0496">Mitochondrion</keyword>
<organism evidence="2">
    <name type="scientific">Perna canaliculus</name>
    <name type="common">Green-lipped mussel</name>
    <dbReference type="NCBI Taxonomy" id="38949"/>
    <lineage>
        <taxon>Eukaryota</taxon>
        <taxon>Metazoa</taxon>
        <taxon>Spiralia</taxon>
        <taxon>Lophotrochozoa</taxon>
        <taxon>Mollusca</taxon>
        <taxon>Bivalvia</taxon>
        <taxon>Autobranchia</taxon>
        <taxon>Pteriomorphia</taxon>
        <taxon>Mytilida</taxon>
        <taxon>Mytiloidea</taxon>
        <taxon>Mytilidae</taxon>
        <taxon>Mytilinae</taxon>
        <taxon>Perna</taxon>
    </lineage>
</organism>
<reference evidence="2" key="1">
    <citation type="submission" date="2019-04" db="EMBL/GenBank/DDBJ databases">
        <title>No evidence of doubly uniparental inheritance in the Greenshell mussel Perna canaliculus from the complete mitochondrial sequence.</title>
        <authorList>
            <person name="Guo Z."/>
            <person name="Hou X."/>
        </authorList>
    </citation>
    <scope>NUCLEOTIDE SEQUENCE</scope>
    <source>
        <tissue evidence="3">Gonad</tissue>
    </source>
</reference>
<accession>A0A7S8FIB7</accession>
<feature type="transmembrane region" description="Helical" evidence="1">
    <location>
        <begin position="20"/>
        <end position="41"/>
    </location>
</feature>
<protein>
    <submittedName>
        <fullName evidence="2">ATP synthase F0 subunit 8</fullName>
    </submittedName>
</protein>